<comment type="caution">
    <text evidence="2">The sequence shown here is derived from an EMBL/GenBank/DDBJ whole genome shotgun (WGS) entry which is preliminary data.</text>
</comment>
<feature type="transmembrane region" description="Helical" evidence="1">
    <location>
        <begin position="18"/>
        <end position="39"/>
    </location>
</feature>
<keyword evidence="1" id="KW-0472">Membrane</keyword>
<feature type="transmembrane region" description="Helical" evidence="1">
    <location>
        <begin position="169"/>
        <end position="190"/>
    </location>
</feature>
<organism evidence="2 3">
    <name type="scientific">Gluconacetobacter entanii</name>
    <dbReference type="NCBI Taxonomy" id="108528"/>
    <lineage>
        <taxon>Bacteria</taxon>
        <taxon>Pseudomonadati</taxon>
        <taxon>Pseudomonadota</taxon>
        <taxon>Alphaproteobacteria</taxon>
        <taxon>Acetobacterales</taxon>
        <taxon>Acetobacteraceae</taxon>
        <taxon>Gluconacetobacter</taxon>
    </lineage>
</organism>
<dbReference type="Proteomes" id="UP001526337">
    <property type="component" value="Unassembled WGS sequence"/>
</dbReference>
<feature type="transmembrane region" description="Helical" evidence="1">
    <location>
        <begin position="239"/>
        <end position="259"/>
    </location>
</feature>
<gene>
    <name evidence="2" type="ORF">NO263_01325</name>
</gene>
<sequence length="321" mass="33401">MPVTSGPAAGPAPGMSRLLGIGLLAAALFSITFVLNRAMSLGGGHWVWSASLRYFDMALLLLAWLLVRRGPHYLGAVLRLFRARLGFWLLAGGIGFGVFYACCCFAADHAPGWIVAATWQLTILATPFVLRAFGIRVPLRGLVFLGLIFLGVLTLNLQRAASGVGMAQILAGVVPVMVAAVAYPVGNQLLNRAKHAGDEASVLLADPVAAVLLLTLGALPVFVGLVLCVRPPPPDAAQVGATALIALVAGCLATTLFLYARNLSNDPLRIAAVDATQAAEVAFALLGEMFVLGAAPPDLPAWLGLVAVMGGLVGFTFQERA</sequence>
<feature type="transmembrane region" description="Helical" evidence="1">
    <location>
        <begin position="299"/>
        <end position="317"/>
    </location>
</feature>
<feature type="transmembrane region" description="Helical" evidence="1">
    <location>
        <begin position="137"/>
        <end position="157"/>
    </location>
</feature>
<feature type="transmembrane region" description="Helical" evidence="1">
    <location>
        <begin position="45"/>
        <end position="67"/>
    </location>
</feature>
<dbReference type="InterPro" id="IPR032713">
    <property type="entry name" value="EmrE"/>
</dbReference>
<keyword evidence="1" id="KW-0812">Transmembrane</keyword>
<dbReference type="EMBL" id="JANGSQ010000067">
    <property type="protein sequence ID" value="MCW4589232.1"/>
    <property type="molecule type" value="Genomic_DNA"/>
</dbReference>
<keyword evidence="3" id="KW-1185">Reference proteome</keyword>
<name>A0ABT3K1F0_9PROT</name>
<keyword evidence="1" id="KW-1133">Transmembrane helix</keyword>
<evidence type="ECO:0000313" key="2">
    <source>
        <dbReference type="EMBL" id="MCW4589232.1"/>
    </source>
</evidence>
<feature type="transmembrane region" description="Helical" evidence="1">
    <location>
        <begin position="113"/>
        <end position="130"/>
    </location>
</feature>
<dbReference type="RefSeq" id="WP_244949512.1">
    <property type="nucleotide sequence ID" value="NZ_JABJWD010000123.1"/>
</dbReference>
<reference evidence="2 3" key="1">
    <citation type="submission" date="2022-07" db="EMBL/GenBank/DDBJ databases">
        <title>Genome stability of Gluconacetobacter entanii AV429.</title>
        <authorList>
            <person name="Trcek J."/>
            <person name="Cepec E."/>
        </authorList>
    </citation>
    <scope>NUCLEOTIDE SEQUENCE [LARGE SCALE GENOMIC DNA]</scope>
    <source>
        <strain evidence="2 3">AV429_2022</strain>
    </source>
</reference>
<dbReference type="Pfam" id="PF13536">
    <property type="entry name" value="EmrE"/>
    <property type="match status" value="1"/>
</dbReference>
<protein>
    <submittedName>
        <fullName evidence="2">Multidrug resistance efflux transporter family protein</fullName>
    </submittedName>
</protein>
<accession>A0ABT3K1F0</accession>
<feature type="transmembrane region" description="Helical" evidence="1">
    <location>
        <begin position="271"/>
        <end position="293"/>
    </location>
</feature>
<feature type="transmembrane region" description="Helical" evidence="1">
    <location>
        <begin position="87"/>
        <end position="107"/>
    </location>
</feature>
<proteinExistence type="predicted"/>
<evidence type="ECO:0000313" key="3">
    <source>
        <dbReference type="Proteomes" id="UP001526337"/>
    </source>
</evidence>
<evidence type="ECO:0000256" key="1">
    <source>
        <dbReference type="SAM" id="Phobius"/>
    </source>
</evidence>
<feature type="transmembrane region" description="Helical" evidence="1">
    <location>
        <begin position="202"/>
        <end position="227"/>
    </location>
</feature>